<evidence type="ECO:0000256" key="1">
    <source>
        <dbReference type="ARBA" id="ARBA00008210"/>
    </source>
</evidence>
<comment type="caution">
    <text evidence="4">The sequence shown here is derived from an EMBL/GenBank/DDBJ whole genome shotgun (WGS) entry which is preliminary data.</text>
</comment>
<protein>
    <recommendedName>
        <fullName evidence="6">Subtilisin inhibitor 1</fullName>
    </recommendedName>
</protein>
<dbReference type="GO" id="GO:0009611">
    <property type="term" value="P:response to wounding"/>
    <property type="evidence" value="ECO:0007669"/>
    <property type="project" value="InterPro"/>
</dbReference>
<name>A0AAV8P359_ENSVE</name>
<organism evidence="4 5">
    <name type="scientific">Ensete ventricosum</name>
    <name type="common">Abyssinian banana</name>
    <name type="synonym">Musa ensete</name>
    <dbReference type="NCBI Taxonomy" id="4639"/>
    <lineage>
        <taxon>Eukaryota</taxon>
        <taxon>Viridiplantae</taxon>
        <taxon>Streptophyta</taxon>
        <taxon>Embryophyta</taxon>
        <taxon>Tracheophyta</taxon>
        <taxon>Spermatophyta</taxon>
        <taxon>Magnoliopsida</taxon>
        <taxon>Liliopsida</taxon>
        <taxon>Zingiberales</taxon>
        <taxon>Musaceae</taxon>
        <taxon>Ensete</taxon>
    </lineage>
</organism>
<evidence type="ECO:0000256" key="3">
    <source>
        <dbReference type="ARBA" id="ARBA00022900"/>
    </source>
</evidence>
<keyword evidence="2" id="KW-0646">Protease inhibitor</keyword>
<dbReference type="Proteomes" id="UP001222027">
    <property type="component" value="Unassembled WGS sequence"/>
</dbReference>
<proteinExistence type="inferred from homology"/>
<dbReference type="PRINTS" id="PR00292">
    <property type="entry name" value="POTATOINHBTR"/>
</dbReference>
<evidence type="ECO:0000256" key="2">
    <source>
        <dbReference type="ARBA" id="ARBA00022690"/>
    </source>
</evidence>
<dbReference type="PROSITE" id="PS00285">
    <property type="entry name" value="POTATO_INHIBITOR"/>
    <property type="match status" value="1"/>
</dbReference>
<dbReference type="Gene3D" id="3.30.10.10">
    <property type="entry name" value="Trypsin Inhibitor V, subunit A"/>
    <property type="match status" value="1"/>
</dbReference>
<dbReference type="PANTHER" id="PTHR33091">
    <property type="entry name" value="PROTEIN, PUTATIVE, EXPRESSED-RELATED"/>
    <property type="match status" value="1"/>
</dbReference>
<evidence type="ECO:0000313" key="5">
    <source>
        <dbReference type="Proteomes" id="UP001222027"/>
    </source>
</evidence>
<dbReference type="EMBL" id="JAQQAF010000009">
    <property type="protein sequence ID" value="KAJ8461515.1"/>
    <property type="molecule type" value="Genomic_DNA"/>
</dbReference>
<dbReference type="SUPFAM" id="SSF54654">
    <property type="entry name" value="CI-2 family of serine protease inhibitors"/>
    <property type="match status" value="1"/>
</dbReference>
<gene>
    <name evidence="4" type="ORF">OPV22_034441</name>
</gene>
<dbReference type="Pfam" id="PF00280">
    <property type="entry name" value="potato_inhibit"/>
    <property type="match status" value="1"/>
</dbReference>
<dbReference type="InterPro" id="IPR000864">
    <property type="entry name" value="Prot_inh_pot1"/>
</dbReference>
<comment type="similarity">
    <text evidence="1">Belongs to the protease inhibitor I13 (potato type I serine protease inhibitor) family.</text>
</comment>
<dbReference type="PANTHER" id="PTHR33091:SF29">
    <property type="entry name" value="SUBTILISIN INHIBITOR 1"/>
    <property type="match status" value="1"/>
</dbReference>
<reference evidence="4 5" key="1">
    <citation type="submission" date="2022-12" db="EMBL/GenBank/DDBJ databases">
        <title>Chromosome-scale assembly of the Ensete ventricosum genome.</title>
        <authorList>
            <person name="Dussert Y."/>
            <person name="Stocks J."/>
            <person name="Wendawek A."/>
            <person name="Woldeyes F."/>
            <person name="Nichols R.A."/>
            <person name="Borrell J.S."/>
        </authorList>
    </citation>
    <scope>NUCLEOTIDE SEQUENCE [LARGE SCALE GENOMIC DNA]</scope>
    <source>
        <strain evidence="5">cv. Maze</strain>
        <tissue evidence="4">Seeds</tissue>
    </source>
</reference>
<keyword evidence="3" id="KW-0722">Serine protease inhibitor</keyword>
<dbReference type="InterPro" id="IPR036354">
    <property type="entry name" value="Prot_inh_pot1_sf"/>
</dbReference>
<evidence type="ECO:0000313" key="4">
    <source>
        <dbReference type="EMBL" id="KAJ8461515.1"/>
    </source>
</evidence>
<accession>A0AAV8P359</accession>
<dbReference type="AlphaFoldDB" id="A0AAV8P359"/>
<dbReference type="GO" id="GO:0004867">
    <property type="term" value="F:serine-type endopeptidase inhibitor activity"/>
    <property type="evidence" value="ECO:0007669"/>
    <property type="project" value="UniProtKB-KW"/>
</dbReference>
<keyword evidence="5" id="KW-1185">Reference proteome</keyword>
<sequence length="89" mass="10164">MTEDNRQFRLSHRTELLGGDEERRPLKNAWPEVVGLTAEDAEKRIKEDKSEAHVQVVPPNHFVTADYIDGRVRIFIDLSGRVLKTPVIG</sequence>
<evidence type="ECO:0008006" key="6">
    <source>
        <dbReference type="Google" id="ProtNLM"/>
    </source>
</evidence>